<comment type="caution">
    <text evidence="1">The sequence shown here is derived from an EMBL/GenBank/DDBJ whole genome shotgun (WGS) entry which is preliminary data.</text>
</comment>
<evidence type="ECO:0000313" key="2">
    <source>
        <dbReference type="Proteomes" id="UP001199525"/>
    </source>
</evidence>
<gene>
    <name evidence="1" type="ORF">LC586_24755</name>
</gene>
<dbReference type="EMBL" id="JAIVFQ010000048">
    <property type="protein sequence ID" value="MCC5602315.1"/>
    <property type="molecule type" value="Genomic_DNA"/>
</dbReference>
<dbReference type="Proteomes" id="UP001199525">
    <property type="component" value="Unassembled WGS sequence"/>
</dbReference>
<sequence>MVKLKGQIESFEDLIQRGCNWVRDYLKNNPEVEKSNKDLCNGIGN</sequence>
<evidence type="ECO:0008006" key="3">
    <source>
        <dbReference type="Google" id="ProtNLM"/>
    </source>
</evidence>
<reference evidence="1 2" key="1">
    <citation type="journal article" date="2021" name="Microorganisms">
        <title>Genome Evolution of Filamentous Cyanobacterium Nostoc Species: From Facultative Symbiosis to Free Living.</title>
        <authorList>
            <person name="Huo D."/>
            <person name="Li H."/>
            <person name="Cai F."/>
            <person name="Guo X."/>
            <person name="Qiao Z."/>
            <person name="Wang W."/>
            <person name="Yu G."/>
            <person name="Li R."/>
        </authorList>
    </citation>
    <scope>NUCLEOTIDE SEQUENCE [LARGE SCALE GENOMIC DNA]</scope>
    <source>
        <strain evidence="1 2">CHAB 5714</strain>
    </source>
</reference>
<organism evidence="1 2">
    <name type="scientific">Nostoc favosum CHAB5714</name>
    <dbReference type="NCBI Taxonomy" id="2780399"/>
    <lineage>
        <taxon>Bacteria</taxon>
        <taxon>Bacillati</taxon>
        <taxon>Cyanobacteriota</taxon>
        <taxon>Cyanophyceae</taxon>
        <taxon>Nostocales</taxon>
        <taxon>Nostocaceae</taxon>
        <taxon>Nostoc</taxon>
        <taxon>Nostoc favosum</taxon>
    </lineage>
</organism>
<evidence type="ECO:0000313" key="1">
    <source>
        <dbReference type="EMBL" id="MCC5602315.1"/>
    </source>
</evidence>
<keyword evidence="2" id="KW-1185">Reference proteome</keyword>
<name>A0ABS8IDL9_9NOSO</name>
<protein>
    <recommendedName>
        <fullName evidence="3">Transposase</fullName>
    </recommendedName>
</protein>
<proteinExistence type="predicted"/>
<accession>A0ABS8IDL9</accession>